<reference evidence="13 14" key="1">
    <citation type="journal article" date="2023" name="Arcadia Sci">
        <title>De novo assembly of a long-read Amblyomma americanum tick genome.</title>
        <authorList>
            <person name="Chou S."/>
            <person name="Poskanzer K.E."/>
            <person name="Rollins M."/>
            <person name="Thuy-Boun P.S."/>
        </authorList>
    </citation>
    <scope>NUCLEOTIDE SEQUENCE [LARGE SCALE GENOMIC DNA]</scope>
    <source>
        <strain evidence="13">F_SG_1</strain>
        <tissue evidence="13">Salivary glands</tissue>
    </source>
</reference>
<comment type="caution">
    <text evidence="13">The sequence shown here is derived from an EMBL/GenBank/DDBJ whole genome shotgun (WGS) entry which is preliminary data.</text>
</comment>
<dbReference type="PANTHER" id="PTHR24292:SF102">
    <property type="entry name" value="CYTOCHROME P450 FAMILY-RELATED"/>
    <property type="match status" value="1"/>
</dbReference>
<evidence type="ECO:0000256" key="11">
    <source>
        <dbReference type="ARBA" id="ARBA00023033"/>
    </source>
</evidence>
<dbReference type="GO" id="GO:0016705">
    <property type="term" value="F:oxidoreductase activity, acting on paired donors, with incorporation or reduction of molecular oxygen"/>
    <property type="evidence" value="ECO:0007669"/>
    <property type="project" value="InterPro"/>
</dbReference>
<evidence type="ECO:0000256" key="3">
    <source>
        <dbReference type="ARBA" id="ARBA00004406"/>
    </source>
</evidence>
<organism evidence="13 14">
    <name type="scientific">Amblyomma americanum</name>
    <name type="common">Lone star tick</name>
    <dbReference type="NCBI Taxonomy" id="6943"/>
    <lineage>
        <taxon>Eukaryota</taxon>
        <taxon>Metazoa</taxon>
        <taxon>Ecdysozoa</taxon>
        <taxon>Arthropoda</taxon>
        <taxon>Chelicerata</taxon>
        <taxon>Arachnida</taxon>
        <taxon>Acari</taxon>
        <taxon>Parasitiformes</taxon>
        <taxon>Ixodida</taxon>
        <taxon>Ixodoidea</taxon>
        <taxon>Ixodidae</taxon>
        <taxon>Amblyomminae</taxon>
        <taxon>Amblyomma</taxon>
    </lineage>
</organism>
<evidence type="ECO:0000256" key="9">
    <source>
        <dbReference type="ARBA" id="ARBA00023002"/>
    </source>
</evidence>
<evidence type="ECO:0000256" key="8">
    <source>
        <dbReference type="ARBA" id="ARBA00022848"/>
    </source>
</evidence>
<keyword evidence="14" id="KW-1185">Reference proteome</keyword>
<keyword evidence="7" id="KW-0256">Endoplasmic reticulum</keyword>
<evidence type="ECO:0000256" key="2">
    <source>
        <dbReference type="ARBA" id="ARBA00004174"/>
    </source>
</evidence>
<keyword evidence="11" id="KW-0503">Monooxygenase</keyword>
<evidence type="ECO:0000256" key="1">
    <source>
        <dbReference type="ARBA" id="ARBA00001971"/>
    </source>
</evidence>
<keyword evidence="5" id="KW-0349">Heme</keyword>
<keyword evidence="12" id="KW-0472">Membrane</keyword>
<dbReference type="AlphaFoldDB" id="A0AAQ4EIK8"/>
<protein>
    <recommendedName>
        <fullName evidence="15">Cytochrome</fullName>
    </recommendedName>
</protein>
<evidence type="ECO:0000256" key="5">
    <source>
        <dbReference type="ARBA" id="ARBA00022617"/>
    </source>
</evidence>
<keyword evidence="6" id="KW-0479">Metal-binding</keyword>
<dbReference type="InterPro" id="IPR036396">
    <property type="entry name" value="Cyt_P450_sf"/>
</dbReference>
<dbReference type="SUPFAM" id="SSF48264">
    <property type="entry name" value="Cytochrome P450"/>
    <property type="match status" value="1"/>
</dbReference>
<comment type="cofactor">
    <cofactor evidence="1">
        <name>heme</name>
        <dbReference type="ChEBI" id="CHEBI:30413"/>
    </cofactor>
</comment>
<dbReference type="InterPro" id="IPR050476">
    <property type="entry name" value="Insect_CytP450_Detox"/>
</dbReference>
<evidence type="ECO:0000313" key="14">
    <source>
        <dbReference type="Proteomes" id="UP001321473"/>
    </source>
</evidence>
<dbReference type="GO" id="GO:0020037">
    <property type="term" value="F:heme binding"/>
    <property type="evidence" value="ECO:0007669"/>
    <property type="project" value="InterPro"/>
</dbReference>
<evidence type="ECO:0000313" key="13">
    <source>
        <dbReference type="EMBL" id="KAK8774520.1"/>
    </source>
</evidence>
<evidence type="ECO:0000256" key="4">
    <source>
        <dbReference type="ARBA" id="ARBA00010617"/>
    </source>
</evidence>
<keyword evidence="9" id="KW-0560">Oxidoreductase</keyword>
<evidence type="ECO:0000256" key="6">
    <source>
        <dbReference type="ARBA" id="ARBA00022723"/>
    </source>
</evidence>
<dbReference type="PRINTS" id="PR00385">
    <property type="entry name" value="P450"/>
</dbReference>
<evidence type="ECO:0000256" key="12">
    <source>
        <dbReference type="ARBA" id="ARBA00023136"/>
    </source>
</evidence>
<keyword evidence="10" id="KW-0408">Iron</keyword>
<evidence type="ECO:0000256" key="7">
    <source>
        <dbReference type="ARBA" id="ARBA00022824"/>
    </source>
</evidence>
<gene>
    <name evidence="13" type="ORF">V5799_010950</name>
</gene>
<dbReference type="GO" id="GO:0005789">
    <property type="term" value="C:endoplasmic reticulum membrane"/>
    <property type="evidence" value="ECO:0007669"/>
    <property type="project" value="UniProtKB-SubCell"/>
</dbReference>
<dbReference type="PRINTS" id="PR00463">
    <property type="entry name" value="EP450I"/>
</dbReference>
<dbReference type="GO" id="GO:0004497">
    <property type="term" value="F:monooxygenase activity"/>
    <property type="evidence" value="ECO:0007669"/>
    <property type="project" value="UniProtKB-KW"/>
</dbReference>
<dbReference type="Proteomes" id="UP001321473">
    <property type="component" value="Unassembled WGS sequence"/>
</dbReference>
<dbReference type="EMBL" id="JARKHS020015349">
    <property type="protein sequence ID" value="KAK8774520.1"/>
    <property type="molecule type" value="Genomic_DNA"/>
</dbReference>
<proteinExistence type="inferred from homology"/>
<dbReference type="Pfam" id="PF00067">
    <property type="entry name" value="p450"/>
    <property type="match status" value="1"/>
</dbReference>
<dbReference type="Gene3D" id="1.10.630.10">
    <property type="entry name" value="Cytochrome P450"/>
    <property type="match status" value="1"/>
</dbReference>
<comment type="similarity">
    <text evidence="4">Belongs to the cytochrome P450 family.</text>
</comment>
<name>A0AAQ4EIK8_AMBAM</name>
<dbReference type="PANTHER" id="PTHR24292">
    <property type="entry name" value="CYTOCHROME P450"/>
    <property type="match status" value="1"/>
</dbReference>
<dbReference type="InterPro" id="IPR001128">
    <property type="entry name" value="Cyt_P450"/>
</dbReference>
<keyword evidence="8" id="KW-0492">Microsome</keyword>
<accession>A0AAQ4EIK8</accession>
<dbReference type="FunFam" id="1.10.630.10:FF:000182">
    <property type="entry name" value="Cytochrome P450 3A4"/>
    <property type="match status" value="1"/>
</dbReference>
<sequence length="449" mass="51974">MFTVAATLTLLLAALVALLVWRRRHFSYFEKIGIPGPKPNLLWGNLWEYQSLPQYKVLEKWFQKYGDVFGYRVYYLTEWLRFYNGDVPFVALKDLDFIEYVCVRNFNNFVDRGIIMVTEEKHPLLQRSIMNETSPRWKGLRSAVAHGFTSAKLKMMMPTLQKDADMFIRSLEKHAESGQEVNLLPKYEELSMEYIARGLFGIDEHFLGIPHHPMLGVAKSVFRSFMKGPFHFIGQSTTMFGSLMKPFFWLTLAFKDFKLQALSYATEDAVKTRRKDSSFRRQDMLQNLLEAEYIDEEPGHQETHDGNVITKPRVLTTTEIVVNAATLFVAGFETTATALSYVTFVLAKYPDIQENVRKEVCDAISASGSLDYETVTRKLKYLDEVIAETLRRYPPALTSITRKAIKDFEYNGIKFKAGTCFMIAQYHIHMDQRFWPDPLEFDPGRCCSE</sequence>
<evidence type="ECO:0008006" key="15">
    <source>
        <dbReference type="Google" id="ProtNLM"/>
    </source>
</evidence>
<evidence type="ECO:0000256" key="10">
    <source>
        <dbReference type="ARBA" id="ARBA00023004"/>
    </source>
</evidence>
<comment type="subcellular location">
    <subcellularLocation>
        <location evidence="3">Endoplasmic reticulum membrane</location>
        <topology evidence="3">Peripheral membrane protein</topology>
    </subcellularLocation>
    <subcellularLocation>
        <location evidence="2">Microsome membrane</location>
        <topology evidence="2">Peripheral membrane protein</topology>
    </subcellularLocation>
</comment>
<dbReference type="GO" id="GO:0005506">
    <property type="term" value="F:iron ion binding"/>
    <property type="evidence" value="ECO:0007669"/>
    <property type="project" value="InterPro"/>
</dbReference>
<dbReference type="InterPro" id="IPR002401">
    <property type="entry name" value="Cyt_P450_E_grp-I"/>
</dbReference>